<evidence type="ECO:0000313" key="7">
    <source>
        <dbReference type="EMBL" id="KRV50951.1"/>
    </source>
</evidence>
<dbReference type="GO" id="GO:0004252">
    <property type="term" value="F:serine-type endopeptidase activity"/>
    <property type="evidence" value="ECO:0007669"/>
    <property type="project" value="InterPro"/>
</dbReference>
<keyword evidence="4 5" id="KW-0472">Membrane</keyword>
<feature type="transmembrane region" description="Helical" evidence="5">
    <location>
        <begin position="139"/>
        <end position="157"/>
    </location>
</feature>
<dbReference type="SUPFAM" id="SSF144091">
    <property type="entry name" value="Rhomboid-like"/>
    <property type="match status" value="1"/>
</dbReference>
<evidence type="ECO:0000256" key="5">
    <source>
        <dbReference type="SAM" id="Phobius"/>
    </source>
</evidence>
<gene>
    <name evidence="7" type="ORF">AQ490_13190</name>
</gene>
<evidence type="ECO:0000256" key="1">
    <source>
        <dbReference type="ARBA" id="ARBA00004141"/>
    </source>
</evidence>
<dbReference type="Proteomes" id="UP000050867">
    <property type="component" value="Unassembled WGS sequence"/>
</dbReference>
<organism evidence="7 8">
    <name type="scientific">Wenjunlia vitaminophila</name>
    <name type="common">Streptomyces vitaminophilus</name>
    <dbReference type="NCBI Taxonomy" id="76728"/>
    <lineage>
        <taxon>Bacteria</taxon>
        <taxon>Bacillati</taxon>
        <taxon>Actinomycetota</taxon>
        <taxon>Actinomycetes</taxon>
        <taxon>Kitasatosporales</taxon>
        <taxon>Streptomycetaceae</taxon>
        <taxon>Wenjunlia</taxon>
    </lineage>
</organism>
<dbReference type="GO" id="GO:0016020">
    <property type="term" value="C:membrane"/>
    <property type="evidence" value="ECO:0007669"/>
    <property type="project" value="UniProtKB-SubCell"/>
</dbReference>
<reference evidence="7 8" key="1">
    <citation type="submission" date="2015-10" db="EMBL/GenBank/DDBJ databases">
        <title>Draft genome sequence of pyrrolomycin-producing Streptomyces vitaminophilus.</title>
        <authorList>
            <person name="Graham D.E."/>
            <person name="Mahan K.M."/>
            <person name="Klingeman D.M."/>
            <person name="Hettich R.L."/>
            <person name="Parry R.J."/>
        </authorList>
    </citation>
    <scope>NUCLEOTIDE SEQUENCE [LARGE SCALE GENOMIC DNA]</scope>
    <source>
        <strain evidence="7 8">ATCC 31673</strain>
    </source>
</reference>
<dbReference type="InterPro" id="IPR050925">
    <property type="entry name" value="Rhomboid_protease_S54"/>
</dbReference>
<feature type="transmembrane region" description="Helical" evidence="5">
    <location>
        <begin position="163"/>
        <end position="182"/>
    </location>
</feature>
<sequence length="185" mass="19599">MRGGLADVRAAALLMSFWVGLLWLLEAVDTARDHRLDQYGIVPRQVGELADVIPASFMHFGYDHVAANSVPLLVLGFLAAARGLSRFFAVATFIIVASGVGVWLVAPANTNTAGASGLIFGLFGYLLVRGFVDRKVLDVVVGVGVAVLYGSILWGVLPTDSGISWQGHLFGLLGGVAAPFVFRRS</sequence>
<name>A0A0T6LXQ4_WENVI</name>
<accession>A0A0T6LXQ4</accession>
<evidence type="ECO:0000256" key="4">
    <source>
        <dbReference type="ARBA" id="ARBA00023136"/>
    </source>
</evidence>
<dbReference type="Gene3D" id="1.20.1540.10">
    <property type="entry name" value="Rhomboid-like"/>
    <property type="match status" value="1"/>
</dbReference>
<feature type="transmembrane region" description="Helical" evidence="5">
    <location>
        <begin position="87"/>
        <end position="106"/>
    </location>
</feature>
<proteinExistence type="predicted"/>
<evidence type="ECO:0000259" key="6">
    <source>
        <dbReference type="Pfam" id="PF01694"/>
    </source>
</evidence>
<dbReference type="PANTHER" id="PTHR43731:SF9">
    <property type="entry name" value="SLR1461 PROTEIN"/>
    <property type="match status" value="1"/>
</dbReference>
<evidence type="ECO:0000313" key="8">
    <source>
        <dbReference type="Proteomes" id="UP000050867"/>
    </source>
</evidence>
<dbReference type="InterPro" id="IPR022764">
    <property type="entry name" value="Peptidase_S54_rhomboid_dom"/>
</dbReference>
<evidence type="ECO:0000256" key="3">
    <source>
        <dbReference type="ARBA" id="ARBA00022989"/>
    </source>
</evidence>
<comment type="subcellular location">
    <subcellularLocation>
        <location evidence="1">Membrane</location>
        <topology evidence="1">Multi-pass membrane protein</topology>
    </subcellularLocation>
</comment>
<protein>
    <submittedName>
        <fullName evidence="7">Peptidase S54</fullName>
    </submittedName>
</protein>
<dbReference type="Pfam" id="PF01694">
    <property type="entry name" value="Rhomboid"/>
    <property type="match status" value="1"/>
</dbReference>
<feature type="transmembrane region" description="Helical" evidence="5">
    <location>
        <begin position="112"/>
        <end position="132"/>
    </location>
</feature>
<keyword evidence="2 5" id="KW-0812">Transmembrane</keyword>
<feature type="domain" description="Peptidase S54 rhomboid" evidence="6">
    <location>
        <begin position="48"/>
        <end position="184"/>
    </location>
</feature>
<dbReference type="EMBL" id="LLZU01000003">
    <property type="protein sequence ID" value="KRV50951.1"/>
    <property type="molecule type" value="Genomic_DNA"/>
</dbReference>
<keyword evidence="8" id="KW-1185">Reference proteome</keyword>
<dbReference type="InterPro" id="IPR035952">
    <property type="entry name" value="Rhomboid-like_sf"/>
</dbReference>
<dbReference type="STRING" id="76728.AQ490_13190"/>
<evidence type="ECO:0000256" key="2">
    <source>
        <dbReference type="ARBA" id="ARBA00022692"/>
    </source>
</evidence>
<keyword evidence="3 5" id="KW-1133">Transmembrane helix</keyword>
<comment type="caution">
    <text evidence="7">The sequence shown here is derived from an EMBL/GenBank/DDBJ whole genome shotgun (WGS) entry which is preliminary data.</text>
</comment>
<dbReference type="AlphaFoldDB" id="A0A0T6LXQ4"/>
<dbReference type="PANTHER" id="PTHR43731">
    <property type="entry name" value="RHOMBOID PROTEASE"/>
    <property type="match status" value="1"/>
</dbReference>
<dbReference type="eggNOG" id="COG0705">
    <property type="taxonomic scope" value="Bacteria"/>
</dbReference>